<comment type="similarity">
    <text evidence="1 6 7">Belongs to the peptidase S8 family.</text>
</comment>
<name>A0ABR2J5X7_9PEZI</name>
<dbReference type="InterPro" id="IPR015500">
    <property type="entry name" value="Peptidase_S8_subtilisin-rel"/>
</dbReference>
<dbReference type="PROSITE" id="PS51892">
    <property type="entry name" value="SUBTILASE"/>
    <property type="match status" value="1"/>
</dbReference>
<keyword evidence="12" id="KW-1185">Reference proteome</keyword>
<dbReference type="InterPro" id="IPR023828">
    <property type="entry name" value="Peptidase_S8_Ser-AS"/>
</dbReference>
<gene>
    <name evidence="11" type="ORF">PGQ11_003341</name>
</gene>
<feature type="domain" description="Inhibitor I9" evidence="10">
    <location>
        <begin position="90"/>
        <end position="165"/>
    </location>
</feature>
<dbReference type="Gene3D" id="3.40.50.200">
    <property type="entry name" value="Peptidase S8/S53 domain"/>
    <property type="match status" value="1"/>
</dbReference>
<dbReference type="InterPro" id="IPR010259">
    <property type="entry name" value="S8pro/Inhibitor_I9"/>
</dbReference>
<dbReference type="InterPro" id="IPR023827">
    <property type="entry name" value="Peptidase_S8_Asp-AS"/>
</dbReference>
<evidence type="ECO:0000256" key="7">
    <source>
        <dbReference type="RuleBase" id="RU003355"/>
    </source>
</evidence>
<evidence type="ECO:0000256" key="6">
    <source>
        <dbReference type="PROSITE-ProRule" id="PRU01240"/>
    </source>
</evidence>
<dbReference type="PANTHER" id="PTHR43806:SF58">
    <property type="entry name" value="ALKALINE PROTEASE 1-RELATED"/>
    <property type="match status" value="1"/>
</dbReference>
<dbReference type="InterPro" id="IPR000209">
    <property type="entry name" value="Peptidase_S8/S53_dom"/>
</dbReference>
<dbReference type="Pfam" id="PF05922">
    <property type="entry name" value="Inhibitor_I9"/>
    <property type="match status" value="1"/>
</dbReference>
<evidence type="ECO:0000313" key="11">
    <source>
        <dbReference type="EMBL" id="KAK8872827.1"/>
    </source>
</evidence>
<dbReference type="PANTHER" id="PTHR43806">
    <property type="entry name" value="PEPTIDASE S8"/>
    <property type="match status" value="1"/>
</dbReference>
<feature type="compositionally biased region" description="Basic residues" evidence="8">
    <location>
        <begin position="9"/>
        <end position="26"/>
    </location>
</feature>
<keyword evidence="5 6" id="KW-0720">Serine protease</keyword>
<evidence type="ECO:0000256" key="2">
    <source>
        <dbReference type="ARBA" id="ARBA00022670"/>
    </source>
</evidence>
<evidence type="ECO:0000256" key="1">
    <source>
        <dbReference type="ARBA" id="ARBA00011073"/>
    </source>
</evidence>
<protein>
    <submittedName>
        <fullName evidence="11">Peptidase S8/S53 domain-containing protein</fullName>
    </submittedName>
</protein>
<proteinExistence type="inferred from homology"/>
<keyword evidence="3" id="KW-0732">Signal</keyword>
<feature type="domain" description="Peptidase S8/S53" evidence="9">
    <location>
        <begin position="220"/>
        <end position="435"/>
    </location>
</feature>
<evidence type="ECO:0000313" key="12">
    <source>
        <dbReference type="Proteomes" id="UP001390339"/>
    </source>
</evidence>
<dbReference type="CDD" id="cd04077">
    <property type="entry name" value="Peptidases_S8_PCSK9_ProteinaseK_like"/>
    <property type="match status" value="1"/>
</dbReference>
<dbReference type="PROSITE" id="PS00137">
    <property type="entry name" value="SUBTILASE_HIS"/>
    <property type="match status" value="1"/>
</dbReference>
<feature type="region of interest" description="Disordered" evidence="8">
    <location>
        <begin position="1"/>
        <end position="26"/>
    </location>
</feature>
<keyword evidence="4 6" id="KW-0378">Hydrolase</keyword>
<dbReference type="EMBL" id="JAPCWZ010000003">
    <property type="protein sequence ID" value="KAK8872827.1"/>
    <property type="molecule type" value="Genomic_DNA"/>
</dbReference>
<feature type="active site" description="Charge relay system" evidence="6">
    <location>
        <position position="411"/>
    </location>
</feature>
<comment type="caution">
    <text evidence="11">The sequence shown here is derived from an EMBL/GenBank/DDBJ whole genome shotgun (WGS) entry which is preliminary data.</text>
</comment>
<dbReference type="Proteomes" id="UP001390339">
    <property type="component" value="Unassembled WGS sequence"/>
</dbReference>
<feature type="active site" description="Charge relay system" evidence="6">
    <location>
        <position position="222"/>
    </location>
</feature>
<evidence type="ECO:0000256" key="5">
    <source>
        <dbReference type="ARBA" id="ARBA00022825"/>
    </source>
</evidence>
<dbReference type="PROSITE" id="PS00136">
    <property type="entry name" value="SUBTILASE_ASP"/>
    <property type="match status" value="1"/>
</dbReference>
<organism evidence="11 12">
    <name type="scientific">Apiospora arundinis</name>
    <dbReference type="NCBI Taxonomy" id="335852"/>
    <lineage>
        <taxon>Eukaryota</taxon>
        <taxon>Fungi</taxon>
        <taxon>Dikarya</taxon>
        <taxon>Ascomycota</taxon>
        <taxon>Pezizomycotina</taxon>
        <taxon>Sordariomycetes</taxon>
        <taxon>Xylariomycetidae</taxon>
        <taxon>Amphisphaeriales</taxon>
        <taxon>Apiosporaceae</taxon>
        <taxon>Apiospora</taxon>
    </lineage>
</organism>
<sequence>RKHQENTKKTPRKHQKNIKRTPKEHQKKIVSYSLQPFFIHPYSYTLLIPRLGIYTMVNFTQLAVSLAALLPLAAATPVPQGQPAAQPSAKYIVALKPGAHAPTHMRWVRDIHSRSLSKRDTAGVQKTYKVDNLEAYAGEFDASTVAQIKKNPDVAVVEQDQIWTIPEESVEVKTRGDVETRDLVTQKNAPWGLGAISSTAPGSTDYIYDSEAGQGTWAYVIDTGIRLSHSEFGGRAAFGFNSLIGSSDKEMDTHGTHVAGTIAGSTVGVAKKANIVSVKIYGQGIKTWTSDIINGYNFAVKDIRDRRRTNKAVINMSIDGPKSGITNDFIKAAYNFGVLTIAAAGNSNVDAASRSPASAPNVVAVGSINDKWRQSSFSNWGKTVSIYAPGSDVKSAWVTSDSATKSISGTSMAAPHVAGVALSLMSRENLSAPQVVKCMKSLALKDKLTGLGKSSPNLLLNTGASQPASTPSQPKGCICCAFK</sequence>
<evidence type="ECO:0000259" key="10">
    <source>
        <dbReference type="Pfam" id="PF05922"/>
    </source>
</evidence>
<dbReference type="SUPFAM" id="SSF52743">
    <property type="entry name" value="Subtilisin-like"/>
    <property type="match status" value="1"/>
</dbReference>
<dbReference type="PRINTS" id="PR00723">
    <property type="entry name" value="SUBTILISIN"/>
</dbReference>
<dbReference type="InterPro" id="IPR037045">
    <property type="entry name" value="S8pro/Inhibitor_I9_sf"/>
</dbReference>
<feature type="non-terminal residue" evidence="11">
    <location>
        <position position="1"/>
    </location>
</feature>
<dbReference type="Gene3D" id="3.30.70.80">
    <property type="entry name" value="Peptidase S8 propeptide/proteinase inhibitor I9"/>
    <property type="match status" value="1"/>
</dbReference>
<dbReference type="PROSITE" id="PS00138">
    <property type="entry name" value="SUBTILASE_SER"/>
    <property type="match status" value="1"/>
</dbReference>
<feature type="active site" description="Charge relay system" evidence="6">
    <location>
        <position position="254"/>
    </location>
</feature>
<dbReference type="InterPro" id="IPR034193">
    <property type="entry name" value="PCSK9_ProteinaseK-like"/>
</dbReference>
<evidence type="ECO:0000256" key="3">
    <source>
        <dbReference type="ARBA" id="ARBA00022729"/>
    </source>
</evidence>
<dbReference type="SUPFAM" id="SSF54897">
    <property type="entry name" value="Protease propeptides/inhibitors"/>
    <property type="match status" value="1"/>
</dbReference>
<evidence type="ECO:0000259" key="9">
    <source>
        <dbReference type="Pfam" id="PF00082"/>
    </source>
</evidence>
<keyword evidence="2 6" id="KW-0645">Protease</keyword>
<reference evidence="11 12" key="1">
    <citation type="journal article" date="2024" name="IMA Fungus">
        <title>Apiospora arundinis, a panoply of carbohydrate-active enzymes and secondary metabolites.</title>
        <authorList>
            <person name="Sorensen T."/>
            <person name="Petersen C."/>
            <person name="Muurmann A.T."/>
            <person name="Christiansen J.V."/>
            <person name="Brundto M.L."/>
            <person name="Overgaard C.K."/>
            <person name="Boysen A.T."/>
            <person name="Wollenberg R.D."/>
            <person name="Larsen T.O."/>
            <person name="Sorensen J.L."/>
            <person name="Nielsen K.L."/>
            <person name="Sondergaard T.E."/>
        </authorList>
    </citation>
    <scope>NUCLEOTIDE SEQUENCE [LARGE SCALE GENOMIC DNA]</scope>
    <source>
        <strain evidence="11 12">AAU 773</strain>
    </source>
</reference>
<accession>A0ABR2J5X7</accession>
<dbReference type="InterPro" id="IPR050131">
    <property type="entry name" value="Peptidase_S8_subtilisin-like"/>
</dbReference>
<dbReference type="InterPro" id="IPR036852">
    <property type="entry name" value="Peptidase_S8/S53_dom_sf"/>
</dbReference>
<dbReference type="InterPro" id="IPR022398">
    <property type="entry name" value="Peptidase_S8_His-AS"/>
</dbReference>
<evidence type="ECO:0000256" key="8">
    <source>
        <dbReference type="SAM" id="MobiDB-lite"/>
    </source>
</evidence>
<evidence type="ECO:0000256" key="4">
    <source>
        <dbReference type="ARBA" id="ARBA00022801"/>
    </source>
</evidence>
<dbReference type="Pfam" id="PF00082">
    <property type="entry name" value="Peptidase_S8"/>
    <property type="match status" value="1"/>
</dbReference>